<evidence type="ECO:0000313" key="3">
    <source>
        <dbReference type="Proteomes" id="UP000010847"/>
    </source>
</evidence>
<feature type="transmembrane region" description="Helical" evidence="1">
    <location>
        <begin position="85"/>
        <end position="102"/>
    </location>
</feature>
<dbReference type="KEGG" id="dmt:DESME_14775"/>
<evidence type="ECO:0000256" key="1">
    <source>
        <dbReference type="SAM" id="Phobius"/>
    </source>
</evidence>
<feature type="transmembrane region" description="Helical" evidence="1">
    <location>
        <begin position="114"/>
        <end position="134"/>
    </location>
</feature>
<dbReference type="RefSeq" id="WP_006718528.1">
    <property type="nucleotide sequence ID" value="NZ_CP007032.1"/>
</dbReference>
<name>W0EF46_9FIRM</name>
<evidence type="ECO:0000313" key="2">
    <source>
        <dbReference type="EMBL" id="AHF08148.1"/>
    </source>
</evidence>
<proteinExistence type="predicted"/>
<keyword evidence="3" id="KW-1185">Reference proteome</keyword>
<dbReference type="InterPro" id="IPR046664">
    <property type="entry name" value="DUF6773"/>
</dbReference>
<protein>
    <submittedName>
        <fullName evidence="2">Uncharacterized protein</fullName>
    </submittedName>
</protein>
<feature type="transmembrane region" description="Helical" evidence="1">
    <location>
        <begin position="46"/>
        <end position="65"/>
    </location>
</feature>
<feature type="transmembrane region" description="Helical" evidence="1">
    <location>
        <begin position="20"/>
        <end position="39"/>
    </location>
</feature>
<dbReference type="EMBL" id="CP007032">
    <property type="protein sequence ID" value="AHF08148.1"/>
    <property type="molecule type" value="Genomic_DNA"/>
</dbReference>
<organism evidence="2 3">
    <name type="scientific">Desulfitobacterium metallireducens DSM 15288</name>
    <dbReference type="NCBI Taxonomy" id="871968"/>
    <lineage>
        <taxon>Bacteria</taxon>
        <taxon>Bacillati</taxon>
        <taxon>Bacillota</taxon>
        <taxon>Clostridia</taxon>
        <taxon>Eubacteriales</taxon>
        <taxon>Desulfitobacteriaceae</taxon>
        <taxon>Desulfitobacterium</taxon>
    </lineage>
</organism>
<dbReference type="AlphaFoldDB" id="W0EF46"/>
<keyword evidence="1" id="KW-0472">Membrane</keyword>
<sequence>MKNKIDERQEQELLKRDHAGFQIMFSVSVIMILIQLLFMKATFQQLIGENVILLCGGIWVIWGYANSGLWNYDNSRPSIQSNLKYSAIFSLVGTVIFGIAIYGRAGSSAIKAPIISGFLAGIFILGFVILSILGRLTEKKENQW</sequence>
<dbReference type="Pfam" id="PF20563">
    <property type="entry name" value="DUF6773"/>
    <property type="match status" value="1"/>
</dbReference>
<dbReference type="OrthoDB" id="1778311at2"/>
<dbReference type="Proteomes" id="UP000010847">
    <property type="component" value="Chromosome"/>
</dbReference>
<reference evidence="2 3" key="1">
    <citation type="submission" date="2013-12" db="EMBL/GenBank/DDBJ databases">
        <authorList>
            <consortium name="DOE Joint Genome Institute"/>
            <person name="Smidt H."/>
            <person name="Huntemann M."/>
            <person name="Han J."/>
            <person name="Chen A."/>
            <person name="Kyrpides N."/>
            <person name="Mavromatis K."/>
            <person name="Markowitz V."/>
            <person name="Palaniappan K."/>
            <person name="Ivanova N."/>
            <person name="Schaumberg A."/>
            <person name="Pati A."/>
            <person name="Liolios K."/>
            <person name="Nordberg H.P."/>
            <person name="Cantor M.N."/>
            <person name="Hua S.X."/>
            <person name="Woyke T."/>
        </authorList>
    </citation>
    <scope>NUCLEOTIDE SEQUENCE [LARGE SCALE GENOMIC DNA]</scope>
    <source>
        <strain evidence="3">DSM 15288</strain>
    </source>
</reference>
<accession>W0EF46</accession>
<dbReference type="eggNOG" id="ENOG5033I5V">
    <property type="taxonomic scope" value="Bacteria"/>
</dbReference>
<dbReference type="HOGENOM" id="CLU_141500_1_0_9"/>
<keyword evidence="1" id="KW-0812">Transmembrane</keyword>
<gene>
    <name evidence="2" type="ORF">DESME_14775</name>
</gene>
<keyword evidence="1" id="KW-1133">Transmembrane helix</keyword>